<feature type="region of interest" description="Disordered" evidence="10">
    <location>
        <begin position="1"/>
        <end position="22"/>
    </location>
</feature>
<comment type="caution">
    <text evidence="12">The sequence shown here is derived from an EMBL/GenBank/DDBJ whole genome shotgun (WGS) entry which is preliminary data.</text>
</comment>
<dbReference type="Gene3D" id="2.30.42.10">
    <property type="match status" value="2"/>
</dbReference>
<feature type="binding site" evidence="9">
    <location>
        <position position="18"/>
    </location>
    <ligand>
        <name>Zn(2+)</name>
        <dbReference type="ChEBI" id="CHEBI:29105"/>
    </ligand>
</feature>
<feature type="binding site" evidence="9">
    <location>
        <position position="20"/>
    </location>
    <ligand>
        <name>Zn(2+)</name>
        <dbReference type="ChEBI" id="CHEBI:29105"/>
    </ligand>
</feature>
<comment type="subcellular location">
    <subcellularLocation>
        <location evidence="1">Golgi apparatus membrane</location>
    </subcellularLocation>
</comment>
<proteinExistence type="inferred from homology"/>
<evidence type="ECO:0000256" key="2">
    <source>
        <dbReference type="ARBA" id="ARBA00007144"/>
    </source>
</evidence>
<evidence type="ECO:0000256" key="3">
    <source>
        <dbReference type="ARBA" id="ARBA00022553"/>
    </source>
</evidence>
<dbReference type="FunFam" id="2.30.42.10:FF:000056">
    <property type="entry name" value="Golgi reassembly-stacking protein 2 isoform 1"/>
    <property type="match status" value="1"/>
</dbReference>
<keyword evidence="9" id="KW-0862">Zinc</keyword>
<dbReference type="FunFam" id="2.30.42.10:FF:000026">
    <property type="entry name" value="Golgi reassembly stacking protein 2"/>
    <property type="match status" value="1"/>
</dbReference>
<dbReference type="Proteomes" id="UP001239994">
    <property type="component" value="Unassembled WGS sequence"/>
</dbReference>
<keyword evidence="5" id="KW-0677">Repeat</keyword>
<feature type="compositionally biased region" description="Polar residues" evidence="10">
    <location>
        <begin position="282"/>
        <end position="294"/>
    </location>
</feature>
<evidence type="ECO:0000256" key="10">
    <source>
        <dbReference type="SAM" id="MobiDB-lite"/>
    </source>
</evidence>
<keyword evidence="7" id="KW-0472">Membrane</keyword>
<dbReference type="PROSITE" id="PS51865">
    <property type="entry name" value="PDZ_GRASP"/>
    <property type="match status" value="2"/>
</dbReference>
<sequence>MGLTQSASVPDGGTDGYHVHGVEENSPAQKAGLEPFFDFIISLGNTRLNQDNDMLKDLLKANVEKAVRMEVFSTKNMRLRELEVVPSNMWGGQGLLGASVRFCSFQGANENVWHVLNVETSSPAELAGLQAYSDFIVGADQVLQDSEDFFTLIEAHEGKSLKLLVYSMETDGCREVIVTPNGAWGGEGSLGCGIGYGYLHRIPAHPHSPKSMNISHTSSTEECNSEEPPAHRYTEVSLMTASGQSVSGDTPLPPAIQRVMDPGISSELEVMSSELSERLDLSVSSTDMTNTSVAGTGGVDQMPDLGQKLDVEELEGNGEPLSVSAQQTSGSEEQHRDTPATDFTASVFLERSGPAKDVSALASPLTHLDPHALSSGLSADHSMLPVDPVFLKNSSISSAESFIPSVEISSLLIDPATVESSAPPSNSLPSSSTQ</sequence>
<accession>A0AAD8Z0H1</accession>
<keyword evidence="13" id="KW-1185">Reference proteome</keyword>
<dbReference type="Pfam" id="PF04495">
    <property type="entry name" value="GRASP55_65"/>
    <property type="match status" value="1"/>
</dbReference>
<dbReference type="GO" id="GO:0046872">
    <property type="term" value="F:metal ion binding"/>
    <property type="evidence" value="ECO:0007669"/>
    <property type="project" value="UniProtKB-KW"/>
</dbReference>
<feature type="domain" description="PDZ GRASP-type" evidence="11">
    <location>
        <begin position="111"/>
        <end position="199"/>
    </location>
</feature>
<evidence type="ECO:0000256" key="7">
    <source>
        <dbReference type="ARBA" id="ARBA00023136"/>
    </source>
</evidence>
<keyword evidence="9" id="KW-0479">Metal-binding</keyword>
<dbReference type="PANTHER" id="PTHR12893">
    <property type="entry name" value="GOLGI REASSEMBLY STACKING PROTEIN GRASP"/>
    <property type="match status" value="1"/>
</dbReference>
<evidence type="ECO:0000256" key="1">
    <source>
        <dbReference type="ARBA" id="ARBA00004394"/>
    </source>
</evidence>
<feature type="region of interest" description="Disordered" evidence="10">
    <location>
        <begin position="318"/>
        <end position="340"/>
    </location>
</feature>
<feature type="domain" description="PDZ GRASP-type" evidence="11">
    <location>
        <begin position="15"/>
        <end position="105"/>
    </location>
</feature>
<comment type="similarity">
    <text evidence="2">Belongs to the GORASP family.</text>
</comment>
<evidence type="ECO:0000313" key="12">
    <source>
        <dbReference type="EMBL" id="KAK1790345.1"/>
    </source>
</evidence>
<dbReference type="EMBL" id="JAROKS010000021">
    <property type="protein sequence ID" value="KAK1790345.1"/>
    <property type="molecule type" value="Genomic_DNA"/>
</dbReference>
<evidence type="ECO:0000259" key="11">
    <source>
        <dbReference type="PROSITE" id="PS51865"/>
    </source>
</evidence>
<evidence type="ECO:0000256" key="9">
    <source>
        <dbReference type="PIRSR" id="PIRSR607583-1"/>
    </source>
</evidence>
<keyword evidence="6" id="KW-0333">Golgi apparatus</keyword>
<evidence type="ECO:0000256" key="4">
    <source>
        <dbReference type="ARBA" id="ARBA00022707"/>
    </source>
</evidence>
<organism evidence="12 13">
    <name type="scientific">Electrophorus voltai</name>
    <dbReference type="NCBI Taxonomy" id="2609070"/>
    <lineage>
        <taxon>Eukaryota</taxon>
        <taxon>Metazoa</taxon>
        <taxon>Chordata</taxon>
        <taxon>Craniata</taxon>
        <taxon>Vertebrata</taxon>
        <taxon>Euteleostomi</taxon>
        <taxon>Actinopterygii</taxon>
        <taxon>Neopterygii</taxon>
        <taxon>Teleostei</taxon>
        <taxon>Ostariophysi</taxon>
        <taxon>Gymnotiformes</taxon>
        <taxon>Gymnotoidei</taxon>
        <taxon>Gymnotidae</taxon>
        <taxon>Electrophorus</taxon>
    </lineage>
</organism>
<dbReference type="InterPro" id="IPR036034">
    <property type="entry name" value="PDZ_sf"/>
</dbReference>
<dbReference type="SUPFAM" id="SSF50156">
    <property type="entry name" value="PDZ domain-like"/>
    <property type="match status" value="2"/>
</dbReference>
<feature type="region of interest" description="Disordered" evidence="10">
    <location>
        <begin position="210"/>
        <end position="230"/>
    </location>
</feature>
<feature type="compositionally biased region" description="Polar residues" evidence="10">
    <location>
        <begin position="210"/>
        <end position="222"/>
    </location>
</feature>
<keyword evidence="3" id="KW-0597">Phosphoprotein</keyword>
<feature type="binding site" evidence="9">
    <location>
        <position position="103"/>
    </location>
    <ligand>
        <name>Zn(2+)</name>
        <dbReference type="ChEBI" id="CHEBI:29105"/>
    </ligand>
</feature>
<dbReference type="GO" id="GO:0000139">
    <property type="term" value="C:Golgi membrane"/>
    <property type="evidence" value="ECO:0007669"/>
    <property type="project" value="UniProtKB-SubCell"/>
</dbReference>
<dbReference type="GO" id="GO:0007030">
    <property type="term" value="P:Golgi organization"/>
    <property type="evidence" value="ECO:0007669"/>
    <property type="project" value="TreeGrafter"/>
</dbReference>
<name>A0AAD8Z0H1_9TELE</name>
<keyword evidence="8" id="KW-0449">Lipoprotein</keyword>
<dbReference type="AlphaFoldDB" id="A0AAD8Z0H1"/>
<evidence type="ECO:0000313" key="13">
    <source>
        <dbReference type="Proteomes" id="UP001239994"/>
    </source>
</evidence>
<dbReference type="InterPro" id="IPR007583">
    <property type="entry name" value="GRASP55_65"/>
</dbReference>
<evidence type="ECO:0000256" key="6">
    <source>
        <dbReference type="ARBA" id="ARBA00023034"/>
    </source>
</evidence>
<dbReference type="PANTHER" id="PTHR12893:SF2">
    <property type="entry name" value="GOLGI REASSEMBLY-STACKING PROTEIN 1"/>
    <property type="match status" value="1"/>
</dbReference>
<protein>
    <recommendedName>
        <fullName evidence="11">PDZ GRASP-type domain-containing protein</fullName>
    </recommendedName>
</protein>
<gene>
    <name evidence="12" type="ORF">P4O66_013991</name>
</gene>
<keyword evidence="4" id="KW-0519">Myristate</keyword>
<evidence type="ECO:0000256" key="8">
    <source>
        <dbReference type="ARBA" id="ARBA00023288"/>
    </source>
</evidence>
<dbReference type="InterPro" id="IPR024958">
    <property type="entry name" value="GRASP_PDZ"/>
</dbReference>
<evidence type="ECO:0000256" key="5">
    <source>
        <dbReference type="ARBA" id="ARBA00022737"/>
    </source>
</evidence>
<feature type="region of interest" description="Disordered" evidence="10">
    <location>
        <begin position="279"/>
        <end position="304"/>
    </location>
</feature>
<reference evidence="12" key="1">
    <citation type="submission" date="2023-03" db="EMBL/GenBank/DDBJ databases">
        <title>Electrophorus voltai genome.</title>
        <authorList>
            <person name="Bian C."/>
        </authorList>
    </citation>
    <scope>NUCLEOTIDE SEQUENCE</scope>
    <source>
        <strain evidence="12">CB-2022</strain>
        <tissue evidence="12">Muscle</tissue>
    </source>
</reference>